<keyword evidence="4" id="KW-1185">Reference proteome</keyword>
<comment type="caution">
    <text evidence="3">The sequence shown here is derived from an EMBL/GenBank/DDBJ whole genome shotgun (WGS) entry which is preliminary data.</text>
</comment>
<evidence type="ECO:0000313" key="3">
    <source>
        <dbReference type="EMBL" id="MCV7230467.1"/>
    </source>
</evidence>
<feature type="compositionally biased region" description="Low complexity" evidence="1">
    <location>
        <begin position="65"/>
        <end position="81"/>
    </location>
</feature>
<gene>
    <name evidence="3" type="ORF">H7J73_31115</name>
</gene>
<feature type="region of interest" description="Disordered" evidence="1">
    <location>
        <begin position="26"/>
        <end position="81"/>
    </location>
</feature>
<proteinExistence type="predicted"/>
<evidence type="ECO:0000256" key="1">
    <source>
        <dbReference type="SAM" id="MobiDB-lite"/>
    </source>
</evidence>
<evidence type="ECO:0000256" key="2">
    <source>
        <dbReference type="SAM" id="SignalP"/>
    </source>
</evidence>
<feature type="signal peptide" evidence="2">
    <location>
        <begin position="1"/>
        <end position="27"/>
    </location>
</feature>
<keyword evidence="2" id="KW-0732">Signal</keyword>
<evidence type="ECO:0008006" key="5">
    <source>
        <dbReference type="Google" id="ProtNLM"/>
    </source>
</evidence>
<reference evidence="3 4" key="1">
    <citation type="journal article" date="2022" name="BMC Genomics">
        <title>Comparative genome analysis of mycobacteria focusing on tRNA and non-coding RNA.</title>
        <authorList>
            <person name="Behra P.R.K."/>
            <person name="Pettersson B.M.F."/>
            <person name="Ramesh M."/>
            <person name="Das S."/>
            <person name="Dasgupta S."/>
            <person name="Kirsebom L.A."/>
        </authorList>
    </citation>
    <scope>NUCLEOTIDE SEQUENCE [LARGE SCALE GENOMIC DNA]</scope>
    <source>
        <strain evidence="3 4">DSM 44078</strain>
    </source>
</reference>
<dbReference type="RefSeq" id="WP_264071749.1">
    <property type="nucleotide sequence ID" value="NZ_JACKTY010000050.1"/>
</dbReference>
<feature type="chain" id="PRO_5046428922" description="Lipoprotein" evidence="2">
    <location>
        <begin position="28"/>
        <end position="81"/>
    </location>
</feature>
<dbReference type="PROSITE" id="PS51257">
    <property type="entry name" value="PROKAR_LIPOPROTEIN"/>
    <property type="match status" value="1"/>
</dbReference>
<evidence type="ECO:0000313" key="4">
    <source>
        <dbReference type="Proteomes" id="UP001526201"/>
    </source>
</evidence>
<dbReference type="EMBL" id="JACKTY010000050">
    <property type="protein sequence ID" value="MCV7230467.1"/>
    <property type="molecule type" value="Genomic_DNA"/>
</dbReference>
<dbReference type="Proteomes" id="UP001526201">
    <property type="component" value="Unassembled WGS sequence"/>
</dbReference>
<protein>
    <recommendedName>
        <fullName evidence="5">Lipoprotein</fullName>
    </recommendedName>
</protein>
<name>A0ABT3CM22_9MYCO</name>
<feature type="compositionally biased region" description="Low complexity" evidence="1">
    <location>
        <begin position="39"/>
        <end position="53"/>
    </location>
</feature>
<organism evidence="3 4">
    <name type="scientific">Mycolicibacterium komossense</name>
    <dbReference type="NCBI Taxonomy" id="1779"/>
    <lineage>
        <taxon>Bacteria</taxon>
        <taxon>Bacillati</taxon>
        <taxon>Actinomycetota</taxon>
        <taxon>Actinomycetes</taxon>
        <taxon>Mycobacteriales</taxon>
        <taxon>Mycobacteriaceae</taxon>
        <taxon>Mycolicibacterium</taxon>
    </lineage>
</organism>
<sequence>MTTRHTAGRRTVAVLAAVATVATGALSACSKEEKPTPPTSTSTTTSPSATPTEKGLDPTGGNKFTPTVKAPTPATAIPGDN</sequence>
<accession>A0ABT3CM22</accession>